<dbReference type="AlphaFoldDB" id="A0A0C3G5Z0"/>
<dbReference type="Proteomes" id="UP000054166">
    <property type="component" value="Unassembled WGS sequence"/>
</dbReference>
<evidence type="ECO:0000259" key="11">
    <source>
        <dbReference type="PROSITE" id="PS50850"/>
    </source>
</evidence>
<comment type="subcellular location">
    <subcellularLocation>
        <location evidence="1">Membrane</location>
        <topology evidence="1">Multi-pass membrane protein</topology>
    </subcellularLocation>
</comment>
<evidence type="ECO:0000256" key="4">
    <source>
        <dbReference type="ARBA" id="ARBA00022692"/>
    </source>
</evidence>
<feature type="transmembrane region" description="Helical" evidence="10">
    <location>
        <begin position="42"/>
        <end position="64"/>
    </location>
</feature>
<feature type="transmembrane region" description="Helical" evidence="10">
    <location>
        <begin position="328"/>
        <end position="347"/>
    </location>
</feature>
<feature type="transmembrane region" description="Helical" evidence="10">
    <location>
        <begin position="293"/>
        <end position="316"/>
    </location>
</feature>
<dbReference type="NCBIfam" id="TIGR00879">
    <property type="entry name" value="SP"/>
    <property type="match status" value="1"/>
</dbReference>
<dbReference type="PANTHER" id="PTHR48022">
    <property type="entry name" value="PLASTIDIC GLUCOSE TRANSPORTER 4"/>
    <property type="match status" value="1"/>
</dbReference>
<comment type="catalytic activity">
    <reaction evidence="7">
        <text>myo-inositol(out) + H(+)(out) = myo-inositol(in) + H(+)(in)</text>
        <dbReference type="Rhea" id="RHEA:60364"/>
        <dbReference type="ChEBI" id="CHEBI:15378"/>
        <dbReference type="ChEBI" id="CHEBI:17268"/>
    </reaction>
</comment>
<dbReference type="InterPro" id="IPR036259">
    <property type="entry name" value="MFS_trans_sf"/>
</dbReference>
<evidence type="ECO:0000256" key="3">
    <source>
        <dbReference type="ARBA" id="ARBA00022448"/>
    </source>
</evidence>
<evidence type="ECO:0000313" key="13">
    <source>
        <dbReference type="Proteomes" id="UP000054166"/>
    </source>
</evidence>
<dbReference type="PANTHER" id="PTHR48022:SF2">
    <property type="entry name" value="PLASTIDIC GLUCOSE TRANSPORTER 4"/>
    <property type="match status" value="1"/>
</dbReference>
<name>A0A0C3G5Z0_PILCF</name>
<evidence type="ECO:0000256" key="9">
    <source>
        <dbReference type="SAM" id="MobiDB-lite"/>
    </source>
</evidence>
<organism evidence="12 13">
    <name type="scientific">Piloderma croceum (strain F 1598)</name>
    <dbReference type="NCBI Taxonomy" id="765440"/>
    <lineage>
        <taxon>Eukaryota</taxon>
        <taxon>Fungi</taxon>
        <taxon>Dikarya</taxon>
        <taxon>Basidiomycota</taxon>
        <taxon>Agaricomycotina</taxon>
        <taxon>Agaricomycetes</taxon>
        <taxon>Agaricomycetidae</taxon>
        <taxon>Atheliales</taxon>
        <taxon>Atheliaceae</taxon>
        <taxon>Piloderma</taxon>
    </lineage>
</organism>
<feature type="transmembrane region" description="Helical" evidence="10">
    <location>
        <begin position="390"/>
        <end position="410"/>
    </location>
</feature>
<feature type="transmembrane region" description="Helical" evidence="10">
    <location>
        <begin position="177"/>
        <end position="196"/>
    </location>
</feature>
<feature type="transmembrane region" description="Helical" evidence="10">
    <location>
        <begin position="359"/>
        <end position="378"/>
    </location>
</feature>
<feature type="transmembrane region" description="Helical" evidence="10">
    <location>
        <begin position="456"/>
        <end position="475"/>
    </location>
</feature>
<feature type="transmembrane region" description="Helical" evidence="10">
    <location>
        <begin position="116"/>
        <end position="139"/>
    </location>
</feature>
<evidence type="ECO:0000256" key="8">
    <source>
        <dbReference type="RuleBase" id="RU003346"/>
    </source>
</evidence>
<dbReference type="GO" id="GO:0005351">
    <property type="term" value="F:carbohydrate:proton symporter activity"/>
    <property type="evidence" value="ECO:0007669"/>
    <property type="project" value="TreeGrafter"/>
</dbReference>
<feature type="transmembrane region" description="Helical" evidence="10">
    <location>
        <begin position="208"/>
        <end position="225"/>
    </location>
</feature>
<gene>
    <name evidence="12" type="ORF">PILCRDRAFT_815669</name>
</gene>
<keyword evidence="13" id="KW-1185">Reference proteome</keyword>
<dbReference type="InterPro" id="IPR003663">
    <property type="entry name" value="Sugar/inositol_transpt"/>
</dbReference>
<reference evidence="13" key="2">
    <citation type="submission" date="2015-01" db="EMBL/GenBank/DDBJ databases">
        <title>Evolutionary Origins and Diversification of the Mycorrhizal Mutualists.</title>
        <authorList>
            <consortium name="DOE Joint Genome Institute"/>
            <consortium name="Mycorrhizal Genomics Consortium"/>
            <person name="Kohler A."/>
            <person name="Kuo A."/>
            <person name="Nagy L.G."/>
            <person name="Floudas D."/>
            <person name="Copeland A."/>
            <person name="Barry K.W."/>
            <person name="Cichocki N."/>
            <person name="Veneault-Fourrey C."/>
            <person name="LaButti K."/>
            <person name="Lindquist E.A."/>
            <person name="Lipzen A."/>
            <person name="Lundell T."/>
            <person name="Morin E."/>
            <person name="Murat C."/>
            <person name="Riley R."/>
            <person name="Ohm R."/>
            <person name="Sun H."/>
            <person name="Tunlid A."/>
            <person name="Henrissat B."/>
            <person name="Grigoriev I.V."/>
            <person name="Hibbett D.S."/>
            <person name="Martin F."/>
        </authorList>
    </citation>
    <scope>NUCLEOTIDE SEQUENCE [LARGE SCALE GENOMIC DNA]</scope>
    <source>
        <strain evidence="13">F 1598</strain>
    </source>
</reference>
<dbReference type="InParanoid" id="A0A0C3G5Z0"/>
<dbReference type="PROSITE" id="PS50850">
    <property type="entry name" value="MFS"/>
    <property type="match status" value="1"/>
</dbReference>
<dbReference type="Pfam" id="PF00083">
    <property type="entry name" value="Sugar_tr"/>
    <property type="match status" value="1"/>
</dbReference>
<sequence length="525" mass="57172">MKELPDHAVSSPSLSVEPRTFPNSTSSGIRERVKSITGYFRMYTWCTMFTALGGFMFGFDTGSIGPVTVMPQFKDTFDPISPTLQGLIVSSILITASIASLVAGPLSDKISRTRTFALGGLIFAIGSVIECISFGLPMLIVGRCISGIGEGLFLSTITVYVCEIAPTAIRGSLSCTVQLYITIGIATGYFVCYGTVRLDDSVSWRFPFGMQAVMGIIFSAGSLFLPHSPRWLKHVGREVEATAAWSSLGYSAAEAEKEKETTQRTEEQTNGDEKHWWYIIKQLMDKSVRKRTLLGCFLMAAQQACGIDGVLYYAPILFSQAGLSSTESAFLASGVSGILNIVVTIITQIYTDNSGRRTSMIRGGIIISACMLTIGTIYATHGNDTPAGKWTVIALIYVFIVTFGMSWAVVNRIYCSEIQPMKTRAAATSLGQCANWIVNWIIAFSTPLFLSHSSSGPYFMFGGLTLLTVLVCVAFQSESQGISLEGLDTIFEVSPWRKIMHRHIGVSAVRPRVLHDDIITLSTML</sequence>
<keyword evidence="4 10" id="KW-0812">Transmembrane</keyword>
<accession>A0A0C3G5Z0</accession>
<dbReference type="InterPro" id="IPR050360">
    <property type="entry name" value="MFS_Sugar_Transporters"/>
</dbReference>
<feature type="region of interest" description="Disordered" evidence="9">
    <location>
        <begin position="1"/>
        <end position="27"/>
    </location>
</feature>
<keyword evidence="5 10" id="KW-1133">Transmembrane helix</keyword>
<dbReference type="InterPro" id="IPR005829">
    <property type="entry name" value="Sugar_transporter_CS"/>
</dbReference>
<dbReference type="InterPro" id="IPR005828">
    <property type="entry name" value="MFS_sugar_transport-like"/>
</dbReference>
<dbReference type="HOGENOM" id="CLU_001265_30_12_1"/>
<dbReference type="EMBL" id="KN832980">
    <property type="protein sequence ID" value="KIM87194.1"/>
    <property type="molecule type" value="Genomic_DNA"/>
</dbReference>
<evidence type="ECO:0000256" key="2">
    <source>
        <dbReference type="ARBA" id="ARBA00010992"/>
    </source>
</evidence>
<dbReference type="OrthoDB" id="5399138at2759"/>
<keyword evidence="6 10" id="KW-0472">Membrane</keyword>
<dbReference type="SUPFAM" id="SSF103473">
    <property type="entry name" value="MFS general substrate transporter"/>
    <property type="match status" value="1"/>
</dbReference>
<dbReference type="PROSITE" id="PS00217">
    <property type="entry name" value="SUGAR_TRANSPORT_2"/>
    <property type="match status" value="1"/>
</dbReference>
<feature type="domain" description="Major facilitator superfamily (MFS) profile" evidence="11">
    <location>
        <begin position="46"/>
        <end position="480"/>
    </location>
</feature>
<comment type="similarity">
    <text evidence="2 8">Belongs to the major facilitator superfamily. Sugar transporter (TC 2.A.1.1) family.</text>
</comment>
<evidence type="ECO:0000256" key="7">
    <source>
        <dbReference type="ARBA" id="ARBA00049119"/>
    </source>
</evidence>
<reference evidence="12 13" key="1">
    <citation type="submission" date="2014-04" db="EMBL/GenBank/DDBJ databases">
        <authorList>
            <consortium name="DOE Joint Genome Institute"/>
            <person name="Kuo A."/>
            <person name="Tarkka M."/>
            <person name="Buscot F."/>
            <person name="Kohler A."/>
            <person name="Nagy L.G."/>
            <person name="Floudas D."/>
            <person name="Copeland A."/>
            <person name="Barry K.W."/>
            <person name="Cichocki N."/>
            <person name="Veneault-Fourrey C."/>
            <person name="LaButti K."/>
            <person name="Lindquist E.A."/>
            <person name="Lipzen A."/>
            <person name="Lundell T."/>
            <person name="Morin E."/>
            <person name="Murat C."/>
            <person name="Sun H."/>
            <person name="Tunlid A."/>
            <person name="Henrissat B."/>
            <person name="Grigoriev I.V."/>
            <person name="Hibbett D.S."/>
            <person name="Martin F."/>
            <person name="Nordberg H.P."/>
            <person name="Cantor M.N."/>
            <person name="Hua S.X."/>
        </authorList>
    </citation>
    <scope>NUCLEOTIDE SEQUENCE [LARGE SCALE GENOMIC DNA]</scope>
    <source>
        <strain evidence="12 13">F 1598</strain>
    </source>
</reference>
<dbReference type="GO" id="GO:0016020">
    <property type="term" value="C:membrane"/>
    <property type="evidence" value="ECO:0007669"/>
    <property type="project" value="UniProtKB-SubCell"/>
</dbReference>
<dbReference type="PRINTS" id="PR00171">
    <property type="entry name" value="SUGRTRNSPORT"/>
</dbReference>
<evidence type="ECO:0000313" key="12">
    <source>
        <dbReference type="EMBL" id="KIM87194.1"/>
    </source>
</evidence>
<dbReference type="FunFam" id="1.20.1250.20:FF:000134">
    <property type="entry name" value="MFS sugar transporter protein"/>
    <property type="match status" value="1"/>
</dbReference>
<evidence type="ECO:0000256" key="6">
    <source>
        <dbReference type="ARBA" id="ARBA00023136"/>
    </source>
</evidence>
<protein>
    <recommendedName>
        <fullName evidence="11">Major facilitator superfamily (MFS) profile domain-containing protein</fullName>
    </recommendedName>
</protein>
<dbReference type="Gene3D" id="1.20.1250.20">
    <property type="entry name" value="MFS general substrate transporter like domains"/>
    <property type="match status" value="1"/>
</dbReference>
<keyword evidence="3 8" id="KW-0813">Transport</keyword>
<evidence type="ECO:0000256" key="1">
    <source>
        <dbReference type="ARBA" id="ARBA00004141"/>
    </source>
</evidence>
<dbReference type="InterPro" id="IPR020846">
    <property type="entry name" value="MFS_dom"/>
</dbReference>
<proteinExistence type="inferred from homology"/>
<evidence type="ECO:0000256" key="5">
    <source>
        <dbReference type="ARBA" id="ARBA00022989"/>
    </source>
</evidence>
<feature type="transmembrane region" description="Helical" evidence="10">
    <location>
        <begin position="145"/>
        <end position="165"/>
    </location>
</feature>
<evidence type="ECO:0000256" key="10">
    <source>
        <dbReference type="SAM" id="Phobius"/>
    </source>
</evidence>
<feature type="transmembrane region" description="Helical" evidence="10">
    <location>
        <begin position="84"/>
        <end position="104"/>
    </location>
</feature>
<feature type="transmembrane region" description="Helical" evidence="10">
    <location>
        <begin position="430"/>
        <end position="450"/>
    </location>
</feature>
<dbReference type="STRING" id="765440.A0A0C3G5Z0"/>